<evidence type="ECO:0000313" key="3">
    <source>
        <dbReference type="Proteomes" id="UP000572680"/>
    </source>
</evidence>
<dbReference type="AlphaFoldDB" id="A0A7W3QNT0"/>
<proteinExistence type="predicted"/>
<evidence type="ECO:0000313" key="2">
    <source>
        <dbReference type="EMBL" id="MBA8953368.1"/>
    </source>
</evidence>
<keyword evidence="1" id="KW-1133">Transmembrane helix</keyword>
<feature type="transmembrane region" description="Helical" evidence="1">
    <location>
        <begin position="120"/>
        <end position="147"/>
    </location>
</feature>
<name>A0A7W3QNT0_ACTNM</name>
<feature type="transmembrane region" description="Helical" evidence="1">
    <location>
        <begin position="30"/>
        <end position="52"/>
    </location>
</feature>
<reference evidence="2 3" key="1">
    <citation type="submission" date="2020-08" db="EMBL/GenBank/DDBJ databases">
        <title>Genomic Encyclopedia of Type Strains, Phase IV (KMG-IV): sequencing the most valuable type-strain genomes for metagenomic binning, comparative biology and taxonomic classification.</title>
        <authorList>
            <person name="Goeker M."/>
        </authorList>
    </citation>
    <scope>NUCLEOTIDE SEQUENCE [LARGE SCALE GENOMIC DNA]</scope>
    <source>
        <strain evidence="2 3">DSM 44197</strain>
    </source>
</reference>
<evidence type="ECO:0000256" key="1">
    <source>
        <dbReference type="SAM" id="Phobius"/>
    </source>
</evidence>
<keyword evidence="1" id="KW-0472">Membrane</keyword>
<accession>A0A7W3QNT0</accession>
<dbReference type="PROSITE" id="PS51257">
    <property type="entry name" value="PROKAR_LIPOPROTEIN"/>
    <property type="match status" value="1"/>
</dbReference>
<protein>
    <recommendedName>
        <fullName evidence="4">DUF3592 domain-containing protein</fullName>
    </recommendedName>
</protein>
<evidence type="ECO:0008006" key="4">
    <source>
        <dbReference type="Google" id="ProtNLM"/>
    </source>
</evidence>
<dbReference type="RefSeq" id="WP_182845530.1">
    <property type="nucleotide sequence ID" value="NZ_BAAALP010000001.1"/>
</dbReference>
<dbReference type="Proteomes" id="UP000572680">
    <property type="component" value="Unassembled WGS sequence"/>
</dbReference>
<comment type="caution">
    <text evidence="2">The sequence shown here is derived from an EMBL/GenBank/DDBJ whole genome shotgun (WGS) entry which is preliminary data.</text>
</comment>
<keyword evidence="3" id="KW-1185">Reference proteome</keyword>
<sequence>MPWGRLTVLALVLLACIGYAVWVGVTHGARVIGVVAGFIGLFLGLGTCAMTVEKTVLRMYLARHGVTVEAERVGRSGSGHLYYYNDAAGVPHQYYRGSGAPTILVTYDPARPYRAVHVSWAVAVICKTALALIAEVLVLLLCAWMSFGLLW</sequence>
<organism evidence="2 3">
    <name type="scientific">Actinomadura namibiensis</name>
    <dbReference type="NCBI Taxonomy" id="182080"/>
    <lineage>
        <taxon>Bacteria</taxon>
        <taxon>Bacillati</taxon>
        <taxon>Actinomycetota</taxon>
        <taxon>Actinomycetes</taxon>
        <taxon>Streptosporangiales</taxon>
        <taxon>Thermomonosporaceae</taxon>
        <taxon>Actinomadura</taxon>
    </lineage>
</organism>
<keyword evidence="1" id="KW-0812">Transmembrane</keyword>
<gene>
    <name evidence="2" type="ORF">HNR61_005018</name>
</gene>
<dbReference type="EMBL" id="JACJIA010000006">
    <property type="protein sequence ID" value="MBA8953368.1"/>
    <property type="molecule type" value="Genomic_DNA"/>
</dbReference>